<keyword evidence="3" id="KW-1185">Reference proteome</keyword>
<sequence>MNPAISVIIATYKRPHLIGRALDSVAAQTLPPDEIIVIDDASGDDTGDVVALWSRANGLPVTFLEAETNGGAGAARNVAMRHARGDLLAFLDSDDAYRPHALETLRQPFQEGRKVAVAFADALQHGPGLDAPVPMMSPHLDMDRDTETLAPPDPDWRRLRDPQSVLLTTSIIPTCAALFTRRAAEAVGLMPEYRHGEDWLFWLKLTGQGPFLVLFDDVADIHRQGDNQTGAEHNARNSSQALKALLHLRRGDFAVDLSPANRERLETGIARKIGDMRYWHSVQGIGDYWRALGEGPARETGGRWRHLVRDPRSLARALAVSTGFL</sequence>
<dbReference type="Pfam" id="PF00535">
    <property type="entry name" value="Glycos_transf_2"/>
    <property type="match status" value="1"/>
</dbReference>
<protein>
    <submittedName>
        <fullName evidence="2">Glycosyl transferase family 2</fullName>
    </submittedName>
</protein>
<dbReference type="Proteomes" id="UP000232587">
    <property type="component" value="Unassembled WGS sequence"/>
</dbReference>
<reference evidence="2 3" key="1">
    <citation type="submission" date="2017-11" db="EMBL/GenBank/DDBJ databases">
        <title>Genomic Encyclopedia of Type Strains, Phase III (KMG-III): the genomes of soil and plant-associated and newly described type strains.</title>
        <authorList>
            <person name="Whitman W."/>
        </authorList>
    </citation>
    <scope>NUCLEOTIDE SEQUENCE [LARGE SCALE GENOMIC DNA]</scope>
    <source>
        <strain evidence="2 3">CGMCC 1.12274</strain>
    </source>
</reference>
<dbReference type="GO" id="GO:0016740">
    <property type="term" value="F:transferase activity"/>
    <property type="evidence" value="ECO:0007669"/>
    <property type="project" value="UniProtKB-KW"/>
</dbReference>
<dbReference type="InterPro" id="IPR029044">
    <property type="entry name" value="Nucleotide-diphossugar_trans"/>
</dbReference>
<dbReference type="InterPro" id="IPR001173">
    <property type="entry name" value="Glyco_trans_2-like"/>
</dbReference>
<dbReference type="PANTHER" id="PTHR43685:SF2">
    <property type="entry name" value="GLYCOSYLTRANSFERASE 2-LIKE DOMAIN-CONTAINING PROTEIN"/>
    <property type="match status" value="1"/>
</dbReference>
<evidence type="ECO:0000313" key="2">
    <source>
        <dbReference type="EMBL" id="PKB14545.1"/>
    </source>
</evidence>
<dbReference type="Gene3D" id="3.90.550.10">
    <property type="entry name" value="Spore Coat Polysaccharide Biosynthesis Protein SpsA, Chain A"/>
    <property type="match status" value="1"/>
</dbReference>
<dbReference type="CDD" id="cd00761">
    <property type="entry name" value="Glyco_tranf_GTA_type"/>
    <property type="match status" value="1"/>
</dbReference>
<dbReference type="EMBL" id="PHUF01000004">
    <property type="protein sequence ID" value="PKB14545.1"/>
    <property type="molecule type" value="Genomic_DNA"/>
</dbReference>
<dbReference type="SUPFAM" id="SSF53448">
    <property type="entry name" value="Nucleotide-diphospho-sugar transferases"/>
    <property type="match status" value="1"/>
</dbReference>
<evidence type="ECO:0000259" key="1">
    <source>
        <dbReference type="Pfam" id="PF00535"/>
    </source>
</evidence>
<dbReference type="PANTHER" id="PTHR43685">
    <property type="entry name" value="GLYCOSYLTRANSFERASE"/>
    <property type="match status" value="1"/>
</dbReference>
<dbReference type="OrthoDB" id="6383742at2"/>
<comment type="caution">
    <text evidence="2">The sequence shown here is derived from an EMBL/GenBank/DDBJ whole genome shotgun (WGS) entry which is preliminary data.</text>
</comment>
<accession>A0A2N0H6I5</accession>
<keyword evidence="2" id="KW-0808">Transferase</keyword>
<gene>
    <name evidence="2" type="ORF">B0I00_2141</name>
</gene>
<name>A0A2N0H6I5_9SPHN</name>
<evidence type="ECO:0000313" key="3">
    <source>
        <dbReference type="Proteomes" id="UP000232587"/>
    </source>
</evidence>
<dbReference type="RefSeq" id="WP_100867373.1">
    <property type="nucleotide sequence ID" value="NZ_PHUF01000004.1"/>
</dbReference>
<organism evidence="2 3">
    <name type="scientific">Novosphingobium kunmingense</name>
    <dbReference type="NCBI Taxonomy" id="1211806"/>
    <lineage>
        <taxon>Bacteria</taxon>
        <taxon>Pseudomonadati</taxon>
        <taxon>Pseudomonadota</taxon>
        <taxon>Alphaproteobacteria</taxon>
        <taxon>Sphingomonadales</taxon>
        <taxon>Sphingomonadaceae</taxon>
        <taxon>Novosphingobium</taxon>
    </lineage>
</organism>
<dbReference type="InterPro" id="IPR050834">
    <property type="entry name" value="Glycosyltransf_2"/>
</dbReference>
<dbReference type="AlphaFoldDB" id="A0A2N0H6I5"/>
<feature type="domain" description="Glycosyltransferase 2-like" evidence="1">
    <location>
        <begin position="6"/>
        <end position="182"/>
    </location>
</feature>
<proteinExistence type="predicted"/>